<name>E9HV55_DAPPU</name>
<dbReference type="InParanoid" id="E9HV55"/>
<dbReference type="EMBL" id="GL732839">
    <property type="protein sequence ID" value="EFX64370.1"/>
    <property type="molecule type" value="Genomic_DNA"/>
</dbReference>
<evidence type="ECO:0000313" key="2">
    <source>
        <dbReference type="Proteomes" id="UP000000305"/>
    </source>
</evidence>
<gene>
    <name evidence="1" type="ORF">DAPPUDRAFT_266522</name>
</gene>
<dbReference type="HOGENOM" id="CLU_2388452_0_0_1"/>
<sequence>MKQAGKSSLLYELLEDILLTLVKSTWEDAASYTVYTLNHVLCKADDYTGYVVDVNYEGYAKYPEYKIADSYRNKGLSYPAMKYKPKYEPKYAAL</sequence>
<evidence type="ECO:0000313" key="1">
    <source>
        <dbReference type="EMBL" id="EFX64370.1"/>
    </source>
</evidence>
<dbReference type="KEGG" id="dpx:DAPPUDRAFT_266522"/>
<organism evidence="1 2">
    <name type="scientific">Daphnia pulex</name>
    <name type="common">Water flea</name>
    <dbReference type="NCBI Taxonomy" id="6669"/>
    <lineage>
        <taxon>Eukaryota</taxon>
        <taxon>Metazoa</taxon>
        <taxon>Ecdysozoa</taxon>
        <taxon>Arthropoda</taxon>
        <taxon>Crustacea</taxon>
        <taxon>Branchiopoda</taxon>
        <taxon>Diplostraca</taxon>
        <taxon>Cladocera</taxon>
        <taxon>Anomopoda</taxon>
        <taxon>Daphniidae</taxon>
        <taxon>Daphnia</taxon>
    </lineage>
</organism>
<dbReference type="Proteomes" id="UP000000305">
    <property type="component" value="Unassembled WGS sequence"/>
</dbReference>
<dbReference type="AlphaFoldDB" id="E9HV55"/>
<proteinExistence type="predicted"/>
<accession>E9HV55</accession>
<keyword evidence="2" id="KW-1185">Reference proteome</keyword>
<protein>
    <submittedName>
        <fullName evidence="1">Uncharacterized protein</fullName>
    </submittedName>
</protein>
<dbReference type="GO" id="GO:0031012">
    <property type="term" value="C:extracellular matrix"/>
    <property type="evidence" value="ECO:0000318"/>
    <property type="project" value="GO_Central"/>
</dbReference>
<reference evidence="1 2" key="1">
    <citation type="journal article" date="2011" name="Science">
        <title>The ecoresponsive genome of Daphnia pulex.</title>
        <authorList>
            <person name="Colbourne J.K."/>
            <person name="Pfrender M.E."/>
            <person name="Gilbert D."/>
            <person name="Thomas W.K."/>
            <person name="Tucker A."/>
            <person name="Oakley T.H."/>
            <person name="Tokishita S."/>
            <person name="Aerts A."/>
            <person name="Arnold G.J."/>
            <person name="Basu M.K."/>
            <person name="Bauer D.J."/>
            <person name="Caceres C.E."/>
            <person name="Carmel L."/>
            <person name="Casola C."/>
            <person name="Choi J.H."/>
            <person name="Detter J.C."/>
            <person name="Dong Q."/>
            <person name="Dusheyko S."/>
            <person name="Eads B.D."/>
            <person name="Frohlich T."/>
            <person name="Geiler-Samerotte K.A."/>
            <person name="Gerlach D."/>
            <person name="Hatcher P."/>
            <person name="Jogdeo S."/>
            <person name="Krijgsveld J."/>
            <person name="Kriventseva E.V."/>
            <person name="Kultz D."/>
            <person name="Laforsch C."/>
            <person name="Lindquist E."/>
            <person name="Lopez J."/>
            <person name="Manak J.R."/>
            <person name="Muller J."/>
            <person name="Pangilinan J."/>
            <person name="Patwardhan R.P."/>
            <person name="Pitluck S."/>
            <person name="Pritham E.J."/>
            <person name="Rechtsteiner A."/>
            <person name="Rho M."/>
            <person name="Rogozin I.B."/>
            <person name="Sakarya O."/>
            <person name="Salamov A."/>
            <person name="Schaack S."/>
            <person name="Shapiro H."/>
            <person name="Shiga Y."/>
            <person name="Skalitzky C."/>
            <person name="Smith Z."/>
            <person name="Souvorov A."/>
            <person name="Sung W."/>
            <person name="Tang Z."/>
            <person name="Tsuchiya D."/>
            <person name="Tu H."/>
            <person name="Vos H."/>
            <person name="Wang M."/>
            <person name="Wolf Y.I."/>
            <person name="Yamagata H."/>
            <person name="Yamada T."/>
            <person name="Ye Y."/>
            <person name="Shaw J.R."/>
            <person name="Andrews J."/>
            <person name="Crease T.J."/>
            <person name="Tang H."/>
            <person name="Lucas S.M."/>
            <person name="Robertson H.M."/>
            <person name="Bork P."/>
            <person name="Koonin E.V."/>
            <person name="Zdobnov E.M."/>
            <person name="Grigoriev I.V."/>
            <person name="Lynch M."/>
            <person name="Boore J.L."/>
        </authorList>
    </citation>
    <scope>NUCLEOTIDE SEQUENCE [LARGE SCALE GENOMIC DNA]</scope>
</reference>